<proteinExistence type="predicted"/>
<dbReference type="SMART" id="SM00797">
    <property type="entry name" value="AHS2"/>
    <property type="match status" value="1"/>
</dbReference>
<dbReference type="AlphaFoldDB" id="A0A848L614"/>
<keyword evidence="5" id="KW-0456">Lyase</keyword>
<evidence type="ECO:0000313" key="5">
    <source>
        <dbReference type="EMBL" id="NMO04103.1"/>
    </source>
</evidence>
<keyword evidence="3" id="KW-0067">ATP-binding</keyword>
<evidence type="ECO:0000256" key="2">
    <source>
        <dbReference type="ARBA" id="ARBA00022801"/>
    </source>
</evidence>
<evidence type="ECO:0000256" key="3">
    <source>
        <dbReference type="ARBA" id="ARBA00022840"/>
    </source>
</evidence>
<dbReference type="EMBL" id="JABBNB010000030">
    <property type="protein sequence ID" value="NMO04103.1"/>
    <property type="molecule type" value="Genomic_DNA"/>
</dbReference>
<dbReference type="Proteomes" id="UP000550729">
    <property type="component" value="Unassembled WGS sequence"/>
</dbReference>
<organism evidence="5 6">
    <name type="scientific">Gordonia asplenii</name>
    <dbReference type="NCBI Taxonomy" id="2725283"/>
    <lineage>
        <taxon>Bacteria</taxon>
        <taxon>Bacillati</taxon>
        <taxon>Actinomycetota</taxon>
        <taxon>Actinomycetes</taxon>
        <taxon>Mycobacteriales</taxon>
        <taxon>Gordoniaceae</taxon>
        <taxon>Gordonia</taxon>
    </lineage>
</organism>
<dbReference type="Pfam" id="PF02626">
    <property type="entry name" value="CT_A_B"/>
    <property type="match status" value="1"/>
</dbReference>
<dbReference type="Gene3D" id="2.40.100.10">
    <property type="entry name" value="Cyclophilin-like"/>
    <property type="match status" value="1"/>
</dbReference>
<dbReference type="GO" id="GO:0005524">
    <property type="term" value="F:ATP binding"/>
    <property type="evidence" value="ECO:0007669"/>
    <property type="project" value="UniProtKB-KW"/>
</dbReference>
<reference evidence="5 6" key="1">
    <citation type="submission" date="2020-04" db="EMBL/GenBank/DDBJ databases">
        <title>Gordonia sp. nov. TBRC 11910.</title>
        <authorList>
            <person name="Suriyachadkun C."/>
        </authorList>
    </citation>
    <scope>NUCLEOTIDE SEQUENCE [LARGE SCALE GENOMIC DNA]</scope>
    <source>
        <strain evidence="5 6">TBRC 11910</strain>
    </source>
</reference>
<dbReference type="GO" id="GO:0016787">
    <property type="term" value="F:hydrolase activity"/>
    <property type="evidence" value="ECO:0007669"/>
    <property type="project" value="UniProtKB-KW"/>
</dbReference>
<name>A0A848L614_9ACTN</name>
<keyword evidence="2" id="KW-0378">Hydrolase</keyword>
<gene>
    <name evidence="5" type="ORF">HH308_23075</name>
</gene>
<dbReference type="PANTHER" id="PTHR43309">
    <property type="entry name" value="5-OXOPROLINASE SUBUNIT C"/>
    <property type="match status" value="1"/>
</dbReference>
<evidence type="ECO:0000259" key="4">
    <source>
        <dbReference type="SMART" id="SM00797"/>
    </source>
</evidence>
<dbReference type="RefSeq" id="WP_170196603.1">
    <property type="nucleotide sequence ID" value="NZ_JABBNB010000030.1"/>
</dbReference>
<dbReference type="InterPro" id="IPR029000">
    <property type="entry name" value="Cyclophilin-like_dom_sf"/>
</dbReference>
<feature type="domain" description="Carboxyltransferase" evidence="4">
    <location>
        <begin position="28"/>
        <end position="319"/>
    </location>
</feature>
<protein>
    <submittedName>
        <fullName evidence="5">Urea amidolyase</fullName>
    </submittedName>
</protein>
<comment type="caution">
    <text evidence="5">The sequence shown here is derived from an EMBL/GenBank/DDBJ whole genome shotgun (WGS) entry which is preliminary data.</text>
</comment>
<accession>A0A848L614</accession>
<sequence>MSASAFEVVDPGLQTTVQSYPGRVGLTADGYFPAGPMDQRTFRAANALVGNPASAAGLEIPKLALTLVALTDIQIAVCAPDGVTVRVDSATVPTWQTVLVPVGATVRVDGSGAVGYRSYLAVRGGIDVRPVYGSTTTSLIAGIGGIEGRALVRGDVISAVPASSTTPRRLPEALRPRFTTDWELEIVAGPHCYPDYLTETDWAELVGTTWRVDLNSDRVATRLHPHRFAWAHPEVTVAGGHPSNVLDQAYPVGALLATGDVLTIIGMEGNTSGGFAVVATVPRCALWKVGQVRPGRDTIRFREVTYAEALALDERLEFELDPRRLGAVR</sequence>
<dbReference type="GO" id="GO:0016829">
    <property type="term" value="F:lyase activity"/>
    <property type="evidence" value="ECO:0007669"/>
    <property type="project" value="UniProtKB-KW"/>
</dbReference>
<dbReference type="PANTHER" id="PTHR43309:SF3">
    <property type="entry name" value="5-OXOPROLINASE SUBUNIT C"/>
    <property type="match status" value="1"/>
</dbReference>
<dbReference type="InterPro" id="IPR052708">
    <property type="entry name" value="PxpC"/>
</dbReference>
<keyword evidence="6" id="KW-1185">Reference proteome</keyword>
<evidence type="ECO:0000313" key="6">
    <source>
        <dbReference type="Proteomes" id="UP000550729"/>
    </source>
</evidence>
<dbReference type="InterPro" id="IPR003778">
    <property type="entry name" value="CT_A_B"/>
</dbReference>
<dbReference type="SUPFAM" id="SSF50891">
    <property type="entry name" value="Cyclophilin-like"/>
    <property type="match status" value="1"/>
</dbReference>
<evidence type="ECO:0000256" key="1">
    <source>
        <dbReference type="ARBA" id="ARBA00022741"/>
    </source>
</evidence>
<keyword evidence="1" id="KW-0547">Nucleotide-binding</keyword>